<keyword evidence="3" id="KW-1185">Reference proteome</keyword>
<feature type="domain" description="Peptidase S74" evidence="1">
    <location>
        <begin position="985"/>
        <end position="1036"/>
    </location>
</feature>
<evidence type="ECO:0000259" key="1">
    <source>
        <dbReference type="Pfam" id="PF13884"/>
    </source>
</evidence>
<dbReference type="Pfam" id="PF13884">
    <property type="entry name" value="Peptidase_S74"/>
    <property type="match status" value="1"/>
</dbReference>
<dbReference type="InterPro" id="IPR036388">
    <property type="entry name" value="WH-like_DNA-bd_sf"/>
</dbReference>
<dbReference type="AlphaFoldDB" id="A0AAD5KU71"/>
<protein>
    <recommendedName>
        <fullName evidence="1">Peptidase S74 domain-containing protein</fullName>
    </recommendedName>
</protein>
<sequence length="1068" mass="114659">MFEGKTETMTILISMNQGFKRGCVLMHDYQIHLFNSYLEDQMLKHAITWVKAAEVAGMSNKEAIYKWIDTYQLDSGSSDWYHRIKKQYFRYRTAKKTGDNYGGVDRFWFAHEDDIEGVDAQGQIILRSGAYWNLGRAVKYTLDFQHPQNTRRGGNVYAPALSGVVKKYRPELEQVIAKMQGERFALIIKDKNGYLLQVGKPGELLTFSTDLATGAMPYENNEYKFGFRGQTTAKPVNFMKEIETDPSIPSEPVIGSPVLIYLNGSLAATPGVLGHTDVQKILNSILAVINQINAGDFTPTPESIWKADVTYPANTTPVLWQDKWLVSNTANNQGNVPISTAGVVHPTWRVISASVGSGVDEWEAKVYPNTLEIVFVDGALYYLDREEVGADPYVSVDFADELLEGVWVSLGGIVPHNSLQGLNQGDYQHLTAGELATLQGITRSLDAMGALIRYNFPSKVSGSDGVDANDFVTKSQMENAGYLTSLPAHGHTWSQISDIPTASATTSGILSNTKWQEFNNKIGGNIATGQVAFGTGAGQIGGDAGFLFNATTKVLSTSADAVFNGISFGRGGGNITNLRVGTGLINNTTGVDNTAIGLLTLRDNTIGVNNTALGRSALERNISGNNLTAIGRYAFLKLESGTTSDAFGSGAFGELISVSQSAAFGVNAGRFLANGNNHTSCSTSLFIGFDSRPLDDNQANQIVVGVSGRGLGSNTTVLGNSSTSFGRWWGNLLLGDSVNSGQMLQVTGNMKLTGTLTNGTHTYTLPSDNGQLALVSQLGVSSQWGTNGTSIFYNGGNVGVGTDSPSAKLAFGIGDIIDEIGRIGFDVLDNQRAYIRANRRVDVGQLTDLHLGTMGSDRLTIDNNGNVGIGTNTPQVRLDVQSAGTGTGNSLTALFRDSSSNGNALLISNENGKSRIYATYAGTPSNQGLGFWTTLSNGYQFERMGILAGGEVLIGQSVSTGERLQVTGNARIVGNVTATAFFATSDMRLKRLIDARYDADAIDAISYRWKSKKQDSKNHVGYSAQQVAQFMPDAVTEGGDGNLSVNYIEVLVAKVAMLESKLKRHGLG</sequence>
<dbReference type="Gene3D" id="1.10.10.10">
    <property type="entry name" value="Winged helix-like DNA-binding domain superfamily/Winged helix DNA-binding domain"/>
    <property type="match status" value="1"/>
</dbReference>
<accession>A0AAD5KU71</accession>
<evidence type="ECO:0000313" key="3">
    <source>
        <dbReference type="Proteomes" id="UP000820818"/>
    </source>
</evidence>
<name>A0AAD5KU71_9CRUS</name>
<organism evidence="2 3">
    <name type="scientific">Daphnia sinensis</name>
    <dbReference type="NCBI Taxonomy" id="1820382"/>
    <lineage>
        <taxon>Eukaryota</taxon>
        <taxon>Metazoa</taxon>
        <taxon>Ecdysozoa</taxon>
        <taxon>Arthropoda</taxon>
        <taxon>Crustacea</taxon>
        <taxon>Branchiopoda</taxon>
        <taxon>Diplostraca</taxon>
        <taxon>Cladocera</taxon>
        <taxon>Anomopoda</taxon>
        <taxon>Daphniidae</taxon>
        <taxon>Daphnia</taxon>
        <taxon>Daphnia similis group</taxon>
    </lineage>
</organism>
<reference evidence="2" key="1">
    <citation type="submission" date="2022-05" db="EMBL/GenBank/DDBJ databases">
        <title>A multi-omics perspective on studying reproductive biology in Daphnia sinensis.</title>
        <authorList>
            <person name="Jia J."/>
        </authorList>
    </citation>
    <scope>NUCLEOTIDE SEQUENCE</scope>
    <source>
        <strain evidence="2">WSL</strain>
    </source>
</reference>
<dbReference type="EMBL" id="WJBH02000205">
    <property type="protein sequence ID" value="KAI9549896.1"/>
    <property type="molecule type" value="Genomic_DNA"/>
</dbReference>
<proteinExistence type="predicted"/>
<evidence type="ECO:0000313" key="2">
    <source>
        <dbReference type="EMBL" id="KAI9549896.1"/>
    </source>
</evidence>
<comment type="caution">
    <text evidence="2">The sequence shown here is derived from an EMBL/GenBank/DDBJ whole genome shotgun (WGS) entry which is preliminary data.</text>
</comment>
<dbReference type="InterPro" id="IPR030392">
    <property type="entry name" value="S74_ICA"/>
</dbReference>
<dbReference type="Proteomes" id="UP000820818">
    <property type="component" value="Unassembled WGS sequence"/>
</dbReference>
<gene>
    <name evidence="2" type="ORF">GHT06_005784</name>
</gene>